<dbReference type="RefSeq" id="WP_189398071.1">
    <property type="nucleotide sequence ID" value="NZ_BMXA01000001.1"/>
</dbReference>
<accession>A0A918RFG4</accession>
<comment type="caution">
    <text evidence="5">The sequence shown here is derived from an EMBL/GenBank/DDBJ whole genome shotgun (WGS) entry which is preliminary data.</text>
</comment>
<dbReference type="Proteomes" id="UP000614811">
    <property type="component" value="Unassembled WGS sequence"/>
</dbReference>
<dbReference type="Pfam" id="PF06445">
    <property type="entry name" value="GyrI-like"/>
    <property type="match status" value="1"/>
</dbReference>
<reference evidence="5" key="2">
    <citation type="submission" date="2020-09" db="EMBL/GenBank/DDBJ databases">
        <authorList>
            <person name="Sun Q."/>
            <person name="Kim S."/>
        </authorList>
    </citation>
    <scope>NUCLEOTIDE SEQUENCE</scope>
    <source>
        <strain evidence="5">KCTC 12711</strain>
    </source>
</reference>
<keyword evidence="2" id="KW-0238">DNA-binding</keyword>
<name>A0A918RFG4_9GAMM</name>
<dbReference type="Gene3D" id="1.10.10.60">
    <property type="entry name" value="Homeodomain-like"/>
    <property type="match status" value="2"/>
</dbReference>
<evidence type="ECO:0000313" key="5">
    <source>
        <dbReference type="EMBL" id="GGZ96740.1"/>
    </source>
</evidence>
<evidence type="ECO:0000256" key="3">
    <source>
        <dbReference type="ARBA" id="ARBA00023163"/>
    </source>
</evidence>
<dbReference type="InterPro" id="IPR018060">
    <property type="entry name" value="HTH_AraC"/>
</dbReference>
<sequence length="295" mass="34000">MRWVDRIRLVIEYVEENLVGEISIDDAAKIACCSKFHLNRVFFSYFDTTFSEYVRRRRFTLAAADVVSTQATIVNIAMKYGYTSPNAFTRSFRKIHGVNPSEVRSANATITTYRKASFPLEPVEVERMEYKIVEKASFNIVGKSKRFEFDDFTKNGKKFWKEYVGSDGYKSLCELTDGKPGLVSGSPLLTAYFPDEKKAQDKFLDVLGVEYDTGDKATTFETHSVPAATYAEFDCLYRGAMKTNRYIYSEWFSATGYERDGSKPDIVAYFPMPWRHFSEMRVRWWVPIIKNSDGV</sequence>
<dbReference type="SUPFAM" id="SSF55136">
    <property type="entry name" value="Probable bacterial effector-binding domain"/>
    <property type="match status" value="1"/>
</dbReference>
<organism evidence="5 6">
    <name type="scientific">Arenicella chitinivorans</name>
    <dbReference type="NCBI Taxonomy" id="1329800"/>
    <lineage>
        <taxon>Bacteria</taxon>
        <taxon>Pseudomonadati</taxon>
        <taxon>Pseudomonadota</taxon>
        <taxon>Gammaproteobacteria</taxon>
        <taxon>Arenicellales</taxon>
        <taxon>Arenicellaceae</taxon>
        <taxon>Arenicella</taxon>
    </lineage>
</organism>
<evidence type="ECO:0000256" key="2">
    <source>
        <dbReference type="ARBA" id="ARBA00023125"/>
    </source>
</evidence>
<feature type="domain" description="HTH araC/xylS-type" evidence="4">
    <location>
        <begin position="8"/>
        <end position="106"/>
    </location>
</feature>
<proteinExistence type="predicted"/>
<dbReference type="InterPro" id="IPR010499">
    <property type="entry name" value="AraC_E-bd"/>
</dbReference>
<dbReference type="InterPro" id="IPR020449">
    <property type="entry name" value="Tscrpt_reg_AraC-type_HTH"/>
</dbReference>
<dbReference type="AlphaFoldDB" id="A0A918RFG4"/>
<reference evidence="5" key="1">
    <citation type="journal article" date="2014" name="Int. J. Syst. Evol. Microbiol.">
        <title>Complete genome sequence of Corynebacterium casei LMG S-19264T (=DSM 44701T), isolated from a smear-ripened cheese.</title>
        <authorList>
            <consortium name="US DOE Joint Genome Institute (JGI-PGF)"/>
            <person name="Walter F."/>
            <person name="Albersmeier A."/>
            <person name="Kalinowski J."/>
            <person name="Ruckert C."/>
        </authorList>
    </citation>
    <scope>NUCLEOTIDE SEQUENCE</scope>
    <source>
        <strain evidence="5">KCTC 12711</strain>
    </source>
</reference>
<dbReference type="PANTHER" id="PTHR47504">
    <property type="entry name" value="RIGHT ORIGIN-BINDING PROTEIN"/>
    <property type="match status" value="1"/>
</dbReference>
<evidence type="ECO:0000256" key="1">
    <source>
        <dbReference type="ARBA" id="ARBA00023015"/>
    </source>
</evidence>
<dbReference type="GO" id="GO:0003700">
    <property type="term" value="F:DNA-binding transcription factor activity"/>
    <property type="evidence" value="ECO:0007669"/>
    <property type="project" value="InterPro"/>
</dbReference>
<dbReference type="InterPro" id="IPR011256">
    <property type="entry name" value="Reg_factor_effector_dom_sf"/>
</dbReference>
<gene>
    <name evidence="5" type="ORF">GCM10008090_01220</name>
</gene>
<dbReference type="EMBL" id="BMXA01000001">
    <property type="protein sequence ID" value="GGZ96740.1"/>
    <property type="molecule type" value="Genomic_DNA"/>
</dbReference>
<dbReference type="PANTHER" id="PTHR47504:SF5">
    <property type="entry name" value="RIGHT ORIGIN-BINDING PROTEIN"/>
    <property type="match status" value="1"/>
</dbReference>
<keyword evidence="3" id="KW-0804">Transcription</keyword>
<protein>
    <submittedName>
        <fullName evidence="5">AraC family transcriptional regulator</fullName>
    </submittedName>
</protein>
<evidence type="ECO:0000313" key="6">
    <source>
        <dbReference type="Proteomes" id="UP000614811"/>
    </source>
</evidence>
<evidence type="ECO:0000259" key="4">
    <source>
        <dbReference type="PROSITE" id="PS01124"/>
    </source>
</evidence>
<dbReference type="PRINTS" id="PR00032">
    <property type="entry name" value="HTHARAC"/>
</dbReference>
<dbReference type="SMART" id="SM00871">
    <property type="entry name" value="AraC_E_bind"/>
    <property type="match status" value="1"/>
</dbReference>
<keyword evidence="6" id="KW-1185">Reference proteome</keyword>
<dbReference type="InterPro" id="IPR050959">
    <property type="entry name" value="MarA-like"/>
</dbReference>
<dbReference type="InterPro" id="IPR009057">
    <property type="entry name" value="Homeodomain-like_sf"/>
</dbReference>
<keyword evidence="1" id="KW-0805">Transcription regulation</keyword>
<dbReference type="GO" id="GO:0043565">
    <property type="term" value="F:sequence-specific DNA binding"/>
    <property type="evidence" value="ECO:0007669"/>
    <property type="project" value="InterPro"/>
</dbReference>
<dbReference type="InterPro" id="IPR029442">
    <property type="entry name" value="GyrI-like"/>
</dbReference>
<dbReference type="Pfam" id="PF12833">
    <property type="entry name" value="HTH_18"/>
    <property type="match status" value="1"/>
</dbReference>
<dbReference type="Gene3D" id="3.20.80.10">
    <property type="entry name" value="Regulatory factor, effector binding domain"/>
    <property type="match status" value="1"/>
</dbReference>
<dbReference type="PROSITE" id="PS01124">
    <property type="entry name" value="HTH_ARAC_FAMILY_2"/>
    <property type="match status" value="1"/>
</dbReference>
<dbReference type="SMART" id="SM00342">
    <property type="entry name" value="HTH_ARAC"/>
    <property type="match status" value="1"/>
</dbReference>
<dbReference type="SUPFAM" id="SSF46689">
    <property type="entry name" value="Homeodomain-like"/>
    <property type="match status" value="2"/>
</dbReference>